<proteinExistence type="predicted"/>
<reference evidence="1 2" key="1">
    <citation type="journal article" date="2019" name="Commun. Biol.">
        <title>The bagworm genome reveals a unique fibroin gene that provides high tensile strength.</title>
        <authorList>
            <person name="Kono N."/>
            <person name="Nakamura H."/>
            <person name="Ohtoshi R."/>
            <person name="Tomita M."/>
            <person name="Numata K."/>
            <person name="Arakawa K."/>
        </authorList>
    </citation>
    <scope>NUCLEOTIDE SEQUENCE [LARGE SCALE GENOMIC DNA]</scope>
</reference>
<sequence>MASCRKQEYHRFRENSAPLQVVDQMPIYLRRITTRPERRIALKAIGLSKLRYPNITFALDSIQRRAFQIVDNRIVSVQYNPLALRKDVASLCILYRTYYGVCSDELFNLIATADFRHPFIRRKYHQHRLDG</sequence>
<protein>
    <submittedName>
        <fullName evidence="1">Uncharacterized protein</fullName>
    </submittedName>
</protein>
<dbReference type="Proteomes" id="UP000299102">
    <property type="component" value="Unassembled WGS sequence"/>
</dbReference>
<evidence type="ECO:0000313" key="1">
    <source>
        <dbReference type="EMBL" id="GBP87403.1"/>
    </source>
</evidence>
<evidence type="ECO:0000313" key="2">
    <source>
        <dbReference type="Proteomes" id="UP000299102"/>
    </source>
</evidence>
<organism evidence="1 2">
    <name type="scientific">Eumeta variegata</name>
    <name type="common">Bagworm moth</name>
    <name type="synonym">Eumeta japonica</name>
    <dbReference type="NCBI Taxonomy" id="151549"/>
    <lineage>
        <taxon>Eukaryota</taxon>
        <taxon>Metazoa</taxon>
        <taxon>Ecdysozoa</taxon>
        <taxon>Arthropoda</taxon>
        <taxon>Hexapoda</taxon>
        <taxon>Insecta</taxon>
        <taxon>Pterygota</taxon>
        <taxon>Neoptera</taxon>
        <taxon>Endopterygota</taxon>
        <taxon>Lepidoptera</taxon>
        <taxon>Glossata</taxon>
        <taxon>Ditrysia</taxon>
        <taxon>Tineoidea</taxon>
        <taxon>Psychidae</taxon>
        <taxon>Oiketicinae</taxon>
        <taxon>Eumeta</taxon>
    </lineage>
</organism>
<dbReference type="OrthoDB" id="7480422at2759"/>
<accession>A0A4C1ZJR9</accession>
<keyword evidence="2" id="KW-1185">Reference proteome</keyword>
<dbReference type="AlphaFoldDB" id="A0A4C1ZJR9"/>
<comment type="caution">
    <text evidence="1">The sequence shown here is derived from an EMBL/GenBank/DDBJ whole genome shotgun (WGS) entry which is preliminary data.</text>
</comment>
<gene>
    <name evidence="1" type="ORF">EVAR_67565_1</name>
</gene>
<dbReference type="EMBL" id="BGZK01001857">
    <property type="protein sequence ID" value="GBP87403.1"/>
    <property type="molecule type" value="Genomic_DNA"/>
</dbReference>
<name>A0A4C1ZJR9_EUMVA</name>